<name>A0A2S5DDN8_9NEIS</name>
<evidence type="ECO:0000313" key="3">
    <source>
        <dbReference type="Proteomes" id="UP000237082"/>
    </source>
</evidence>
<accession>A0A2S5DDN8</accession>
<keyword evidence="1" id="KW-0732">Signal</keyword>
<feature type="signal peptide" evidence="1">
    <location>
        <begin position="1"/>
        <end position="20"/>
    </location>
</feature>
<comment type="caution">
    <text evidence="2">The sequence shown here is derived from an EMBL/GenBank/DDBJ whole genome shotgun (WGS) entry which is preliminary data.</text>
</comment>
<dbReference type="RefSeq" id="WP_103903517.1">
    <property type="nucleotide sequence ID" value="NZ_PQWB01000072.1"/>
</dbReference>
<dbReference type="AlphaFoldDB" id="A0A2S5DDN8"/>
<reference evidence="3" key="1">
    <citation type="submission" date="2018-02" db="EMBL/GenBank/DDBJ databases">
        <authorList>
            <person name="O'Hara-Hanley K."/>
            <person name="Soby S."/>
        </authorList>
    </citation>
    <scope>NUCLEOTIDE SEQUENCE [LARGE SCALE GENOMIC DNA]</scope>
    <source>
        <strain evidence="3">MWU14-2602</strain>
    </source>
</reference>
<gene>
    <name evidence="2" type="ORF">C2I19_15165</name>
</gene>
<protein>
    <submittedName>
        <fullName evidence="2">Excinuclease ATPase subunit</fullName>
    </submittedName>
</protein>
<dbReference type="Proteomes" id="UP000237082">
    <property type="component" value="Unassembled WGS sequence"/>
</dbReference>
<dbReference type="EMBL" id="PQWB01000072">
    <property type="protein sequence ID" value="POZ61121.1"/>
    <property type="molecule type" value="Genomic_DNA"/>
</dbReference>
<evidence type="ECO:0000256" key="1">
    <source>
        <dbReference type="SAM" id="SignalP"/>
    </source>
</evidence>
<sequence length="145" mass="15464">MKTFAAPLLALALIAAPALARDTVVKVPLADVLAMPEAQGKLDGSVQFFLAGQHTPAIKKKMGSDVSNQKTNAFNKTDEQACRWTILSALISFQNSAKQRGANAVVNLVSYYKKQETRDSETIECHSGALIAGAALKGEYAKIGK</sequence>
<feature type="chain" id="PRO_5015454296" evidence="1">
    <location>
        <begin position="21"/>
        <end position="145"/>
    </location>
</feature>
<organism evidence="2 3">
    <name type="scientific">Chromobacterium alticapitis</name>
    <dbReference type="NCBI Taxonomy" id="2073169"/>
    <lineage>
        <taxon>Bacteria</taxon>
        <taxon>Pseudomonadati</taxon>
        <taxon>Pseudomonadota</taxon>
        <taxon>Betaproteobacteria</taxon>
        <taxon>Neisseriales</taxon>
        <taxon>Chromobacteriaceae</taxon>
        <taxon>Chromobacterium</taxon>
    </lineage>
</organism>
<proteinExistence type="predicted"/>
<keyword evidence="3" id="KW-1185">Reference proteome</keyword>
<evidence type="ECO:0000313" key="2">
    <source>
        <dbReference type="EMBL" id="POZ61121.1"/>
    </source>
</evidence>
<dbReference type="OrthoDB" id="8161726at2"/>